<dbReference type="PANTHER" id="PTHR33240">
    <property type="entry name" value="OS08G0508500 PROTEIN"/>
    <property type="match status" value="1"/>
</dbReference>
<accession>A0AAW2XLQ4</accession>
<comment type="caution">
    <text evidence="2">The sequence shown here is derived from an EMBL/GenBank/DDBJ whole genome shotgun (WGS) entry which is preliminary data.</text>
</comment>
<evidence type="ECO:0000256" key="1">
    <source>
        <dbReference type="SAM" id="MobiDB-lite"/>
    </source>
</evidence>
<gene>
    <name evidence="2" type="ORF">Slati_0836400</name>
</gene>
<dbReference type="PANTHER" id="PTHR33240:SF15">
    <property type="entry name" value="GAG-PRO-LIKE PROTEIN"/>
    <property type="match status" value="1"/>
</dbReference>
<evidence type="ECO:0008006" key="3">
    <source>
        <dbReference type="Google" id="ProtNLM"/>
    </source>
</evidence>
<name>A0AAW2XLQ4_9LAMI</name>
<sequence length="249" mass="28594">MNNRLQKTAAFLFTIRQKKKEPLRDYMQRFLEAAVHEVPHVNHELLASIIQQNLLPGRFKESVARKAPSTIEDLIMRSSKYIRIEESNASDPSLGVKRMGREEEKEPKKKEERKHEKKISFSQQDLDLMRNQNNDALVNSATLSNFWVKNVLVDSGSSTDIIFNDAYVQLGIDNVQLRKVNTSLTGFSTEMIEPLGELMLPLSLGSYPKRSTKMVKFLVVKAPSRLQYYLGETKLKPLSRNSIYLPHET</sequence>
<feature type="compositionally biased region" description="Basic and acidic residues" evidence="1">
    <location>
        <begin position="99"/>
        <end position="114"/>
    </location>
</feature>
<protein>
    <recommendedName>
        <fullName evidence="3">Retrotransposon gag domain-containing protein</fullName>
    </recommendedName>
</protein>
<dbReference type="EMBL" id="JACGWN010000003">
    <property type="protein sequence ID" value="KAL0454972.1"/>
    <property type="molecule type" value="Genomic_DNA"/>
</dbReference>
<reference evidence="2" key="2">
    <citation type="journal article" date="2024" name="Plant">
        <title>Genomic evolution and insights into agronomic trait innovations of Sesamum species.</title>
        <authorList>
            <person name="Miao H."/>
            <person name="Wang L."/>
            <person name="Qu L."/>
            <person name="Liu H."/>
            <person name="Sun Y."/>
            <person name="Le M."/>
            <person name="Wang Q."/>
            <person name="Wei S."/>
            <person name="Zheng Y."/>
            <person name="Lin W."/>
            <person name="Duan Y."/>
            <person name="Cao H."/>
            <person name="Xiong S."/>
            <person name="Wang X."/>
            <person name="Wei L."/>
            <person name="Li C."/>
            <person name="Ma Q."/>
            <person name="Ju M."/>
            <person name="Zhao R."/>
            <person name="Li G."/>
            <person name="Mu C."/>
            <person name="Tian Q."/>
            <person name="Mei H."/>
            <person name="Zhang T."/>
            <person name="Gao T."/>
            <person name="Zhang H."/>
        </authorList>
    </citation>
    <scope>NUCLEOTIDE SEQUENCE</scope>
    <source>
        <strain evidence="2">KEN1</strain>
    </source>
</reference>
<dbReference type="AlphaFoldDB" id="A0AAW2XLQ4"/>
<organism evidence="2">
    <name type="scientific">Sesamum latifolium</name>
    <dbReference type="NCBI Taxonomy" id="2727402"/>
    <lineage>
        <taxon>Eukaryota</taxon>
        <taxon>Viridiplantae</taxon>
        <taxon>Streptophyta</taxon>
        <taxon>Embryophyta</taxon>
        <taxon>Tracheophyta</taxon>
        <taxon>Spermatophyta</taxon>
        <taxon>Magnoliopsida</taxon>
        <taxon>eudicotyledons</taxon>
        <taxon>Gunneridae</taxon>
        <taxon>Pentapetalae</taxon>
        <taxon>asterids</taxon>
        <taxon>lamiids</taxon>
        <taxon>Lamiales</taxon>
        <taxon>Pedaliaceae</taxon>
        <taxon>Sesamum</taxon>
    </lineage>
</organism>
<proteinExistence type="predicted"/>
<reference evidence="2" key="1">
    <citation type="submission" date="2020-06" db="EMBL/GenBank/DDBJ databases">
        <authorList>
            <person name="Li T."/>
            <person name="Hu X."/>
            <person name="Zhang T."/>
            <person name="Song X."/>
            <person name="Zhang H."/>
            <person name="Dai N."/>
            <person name="Sheng W."/>
            <person name="Hou X."/>
            <person name="Wei L."/>
        </authorList>
    </citation>
    <scope>NUCLEOTIDE SEQUENCE</scope>
    <source>
        <strain evidence="2">KEN1</strain>
        <tissue evidence="2">Leaf</tissue>
    </source>
</reference>
<evidence type="ECO:0000313" key="2">
    <source>
        <dbReference type="EMBL" id="KAL0454972.1"/>
    </source>
</evidence>
<feature type="region of interest" description="Disordered" evidence="1">
    <location>
        <begin position="91"/>
        <end position="120"/>
    </location>
</feature>